<protein>
    <submittedName>
        <fullName evidence="2">Uncharacterized protein</fullName>
    </submittedName>
</protein>
<reference evidence="2 3" key="1">
    <citation type="submission" date="2020-10" db="EMBL/GenBank/DDBJ databases">
        <title>Ca. Dormibacterota MAGs.</title>
        <authorList>
            <person name="Montgomery K."/>
        </authorList>
    </citation>
    <scope>NUCLEOTIDE SEQUENCE [LARGE SCALE GENOMIC DNA]</scope>
    <source>
        <strain evidence="2">SC8812_S17_18</strain>
    </source>
</reference>
<dbReference type="RefSeq" id="WP_337312823.1">
    <property type="nucleotide sequence ID" value="NZ_JAEKNS010000124.1"/>
</dbReference>
<organism evidence="2 3">
    <name type="scientific">Candidatus Aeolococcus gillhamiae</name>
    <dbReference type="NCBI Taxonomy" id="3127015"/>
    <lineage>
        <taxon>Bacteria</taxon>
        <taxon>Bacillati</taxon>
        <taxon>Candidatus Dormiibacterota</taxon>
        <taxon>Candidatus Dormibacteria</taxon>
        <taxon>Candidatus Aeolococcales</taxon>
        <taxon>Candidatus Aeolococcaceae</taxon>
        <taxon>Candidatus Aeolococcus</taxon>
    </lineage>
</organism>
<accession>A0A934K4T6</accession>
<dbReference type="Proteomes" id="UP000606991">
    <property type="component" value="Unassembled WGS sequence"/>
</dbReference>
<evidence type="ECO:0000313" key="3">
    <source>
        <dbReference type="Proteomes" id="UP000606991"/>
    </source>
</evidence>
<feature type="region of interest" description="Disordered" evidence="1">
    <location>
        <begin position="289"/>
        <end position="311"/>
    </location>
</feature>
<feature type="compositionally biased region" description="Polar residues" evidence="1">
    <location>
        <begin position="291"/>
        <end position="310"/>
    </location>
</feature>
<gene>
    <name evidence="2" type="ORF">JF886_12125</name>
</gene>
<dbReference type="EMBL" id="JAEKNS010000124">
    <property type="protein sequence ID" value="MBJ7595583.1"/>
    <property type="molecule type" value="Genomic_DNA"/>
</dbReference>
<dbReference type="AlphaFoldDB" id="A0A934K4T6"/>
<evidence type="ECO:0000256" key="1">
    <source>
        <dbReference type="SAM" id="MobiDB-lite"/>
    </source>
</evidence>
<sequence>MTTGTVDPNVGLRTREYVTVAPSIAGNPETGLTATVTIQSPLPIGSPNGPRVVSVPAQLVKTAAQQNADELAAAQGMADQYNALQQQEVAAATASAFGRLSAAIEASLNAPPYTAANFYVPLTPPVPGAVATSEDATTWTLSETVYLVVGRVVHDQVRVSSAGLPIYGPDYCSELTVVDTTPPSLNAQVATTVPAFTTQTNQIADALWQSFRRGAIVSEPANGSPTYVGLPTCVALDTGLPTGSRTPNPFTLSLPLTLRGVAGSLPVAVSGRVAVSIVANGVHWDFHDPSGDTTVHGQDSTDPTAPNGTPTYDAASGTWPDAAAKCAVYHQYRALASSPGVNITASEHFHIEVSGVYSNGSAAPVTFAYKYEPQDSPVVWAAGPYPIYQIEAVPYAPTG</sequence>
<name>A0A934K4T6_9BACT</name>
<evidence type="ECO:0000313" key="2">
    <source>
        <dbReference type="EMBL" id="MBJ7595583.1"/>
    </source>
</evidence>
<proteinExistence type="predicted"/>
<comment type="caution">
    <text evidence="2">The sequence shown here is derived from an EMBL/GenBank/DDBJ whole genome shotgun (WGS) entry which is preliminary data.</text>
</comment>